<name>C0EKZ1_NEIFL</name>
<dbReference type="InterPro" id="IPR020610">
    <property type="entry name" value="Thiolase_AS"/>
</dbReference>
<keyword evidence="2" id="KW-0732">Signal</keyword>
<feature type="compositionally biased region" description="Basic and acidic residues" evidence="1">
    <location>
        <begin position="130"/>
        <end position="139"/>
    </location>
</feature>
<reference evidence="3 4" key="1">
    <citation type="submission" date="2009-01" db="EMBL/GenBank/DDBJ databases">
        <authorList>
            <person name="Fulton L."/>
            <person name="Clifton S."/>
            <person name="Chinwalla A.T."/>
            <person name="Mitreva M."/>
            <person name="Sodergren E."/>
            <person name="Weinstock G."/>
            <person name="Clifton S."/>
            <person name="Dooling D.J."/>
            <person name="Fulton B."/>
            <person name="Minx P."/>
            <person name="Pepin K.H."/>
            <person name="Johnson M."/>
            <person name="Bhonagiri V."/>
            <person name="Nash W.E."/>
            <person name="Mardis E.R."/>
            <person name="Wilson R.K."/>
        </authorList>
    </citation>
    <scope>NUCLEOTIDE SEQUENCE [LARGE SCALE GENOMIC DNA]</scope>
    <source>
        <strain evidence="3 4">NRL30031/H210</strain>
    </source>
</reference>
<feature type="compositionally biased region" description="Low complexity" evidence="1">
    <location>
        <begin position="32"/>
        <end position="55"/>
    </location>
</feature>
<comment type="caution">
    <text evidence="3">The sequence shown here is derived from an EMBL/GenBank/DDBJ whole genome shotgun (WGS) entry which is preliminary data.</text>
</comment>
<evidence type="ECO:0000313" key="4">
    <source>
        <dbReference type="Proteomes" id="UP000004457"/>
    </source>
</evidence>
<feature type="signal peptide" evidence="2">
    <location>
        <begin position="1"/>
        <end position="25"/>
    </location>
</feature>
<feature type="chain" id="PRO_5002897521" evidence="2">
    <location>
        <begin position="26"/>
        <end position="168"/>
    </location>
</feature>
<proteinExistence type="predicted"/>
<dbReference type="Proteomes" id="UP000004457">
    <property type="component" value="Unassembled WGS sequence"/>
</dbReference>
<dbReference type="EMBL" id="ACEN01000015">
    <property type="protein sequence ID" value="EEG34297.1"/>
    <property type="molecule type" value="Genomic_DNA"/>
</dbReference>
<evidence type="ECO:0000313" key="3">
    <source>
        <dbReference type="EMBL" id="EEG34297.1"/>
    </source>
</evidence>
<dbReference type="GO" id="GO:0016747">
    <property type="term" value="F:acyltransferase activity, transferring groups other than amino-acyl groups"/>
    <property type="evidence" value="ECO:0007669"/>
    <property type="project" value="InterPro"/>
</dbReference>
<accession>C0EKZ1</accession>
<feature type="compositionally biased region" description="Polar residues" evidence="1">
    <location>
        <begin position="149"/>
        <end position="168"/>
    </location>
</feature>
<dbReference type="PROSITE" id="PS51257">
    <property type="entry name" value="PROKAR_LIPOPROTEIN"/>
    <property type="match status" value="1"/>
</dbReference>
<sequence>MSNIQTKLKTIVFTAVSAAILSACGGGGGGSAALRTGSTPTNNTGNSAGNNGKKAPSTKLTNRANNLAGLTDEAPIDPANVPQPLPTHFISSESAQQSNPNVQLRKDDAGKMFQTDNQDDNQNGLIGSIDFKKNDEVKIDGGMLFNKTPDGNASQPTWSSPSSLTTKV</sequence>
<feature type="compositionally biased region" description="Polar residues" evidence="1">
    <location>
        <begin position="89"/>
        <end position="102"/>
    </location>
</feature>
<gene>
    <name evidence="3" type="ORF">NEIFLAOT_00594</name>
</gene>
<feature type="region of interest" description="Disordered" evidence="1">
    <location>
        <begin position="29"/>
        <end position="168"/>
    </location>
</feature>
<evidence type="ECO:0000256" key="2">
    <source>
        <dbReference type="SAM" id="SignalP"/>
    </source>
</evidence>
<dbReference type="AlphaFoldDB" id="C0EKZ1"/>
<dbReference type="PROSITE" id="PS00099">
    <property type="entry name" value="THIOLASE_3"/>
    <property type="match status" value="1"/>
</dbReference>
<evidence type="ECO:0000256" key="1">
    <source>
        <dbReference type="SAM" id="MobiDB-lite"/>
    </source>
</evidence>
<feature type="non-terminal residue" evidence="3">
    <location>
        <position position="168"/>
    </location>
</feature>
<protein>
    <submittedName>
        <fullName evidence="3">Uncharacterized protein</fullName>
    </submittedName>
</protein>
<organism evidence="3 4">
    <name type="scientific">Neisseria flavescens NRL30031/H210</name>
    <dbReference type="NCBI Taxonomy" id="546264"/>
    <lineage>
        <taxon>Bacteria</taxon>
        <taxon>Pseudomonadati</taxon>
        <taxon>Pseudomonadota</taxon>
        <taxon>Betaproteobacteria</taxon>
        <taxon>Neisseriales</taxon>
        <taxon>Neisseriaceae</taxon>
        <taxon>Neisseria</taxon>
    </lineage>
</organism>
<keyword evidence="4" id="KW-1185">Reference proteome</keyword>
<feature type="compositionally biased region" description="Polar residues" evidence="1">
    <location>
        <begin position="114"/>
        <end position="125"/>
    </location>
</feature>